<protein>
    <submittedName>
        <fullName evidence="2">Uncharacterized protein</fullName>
    </submittedName>
</protein>
<dbReference type="PANTHER" id="PTHR48428">
    <property type="entry name" value="PLANT-SPECIFIC TFIIB-RELATED PROTEIN PTF2"/>
    <property type="match status" value="1"/>
</dbReference>
<reference evidence="3" key="1">
    <citation type="journal article" date="2019" name="Nat. Commun.">
        <title>The genome of broomcorn millet.</title>
        <authorList>
            <person name="Zou C."/>
            <person name="Miki D."/>
            <person name="Li D."/>
            <person name="Tang Q."/>
            <person name="Xiao L."/>
            <person name="Rajput S."/>
            <person name="Deng P."/>
            <person name="Jia W."/>
            <person name="Huang R."/>
            <person name="Zhang M."/>
            <person name="Sun Y."/>
            <person name="Hu J."/>
            <person name="Fu X."/>
            <person name="Schnable P.S."/>
            <person name="Li F."/>
            <person name="Zhang H."/>
            <person name="Feng B."/>
            <person name="Zhu X."/>
            <person name="Liu R."/>
            <person name="Schnable J.C."/>
            <person name="Zhu J.-K."/>
            <person name="Zhang H."/>
        </authorList>
    </citation>
    <scope>NUCLEOTIDE SEQUENCE [LARGE SCALE GENOMIC DNA]</scope>
</reference>
<dbReference type="EMBL" id="PQIB02000011">
    <property type="protein sequence ID" value="RLM86561.1"/>
    <property type="molecule type" value="Genomic_DNA"/>
</dbReference>
<comment type="caution">
    <text evidence="2">The sequence shown here is derived from an EMBL/GenBank/DDBJ whole genome shotgun (WGS) entry which is preliminary data.</text>
</comment>
<proteinExistence type="predicted"/>
<evidence type="ECO:0000313" key="3">
    <source>
        <dbReference type="Proteomes" id="UP000275267"/>
    </source>
</evidence>
<dbReference type="OrthoDB" id="511529at2759"/>
<dbReference type="PANTHER" id="PTHR48428:SF1">
    <property type="entry name" value="PLANT-SPECIFIC TFIIB-RELATED PROTEIN PTF2"/>
    <property type="match status" value="1"/>
</dbReference>
<gene>
    <name evidence="2" type="ORF">C2845_PM04G20420</name>
</gene>
<feature type="region of interest" description="Disordered" evidence="1">
    <location>
        <begin position="44"/>
        <end position="72"/>
    </location>
</feature>
<dbReference type="Proteomes" id="UP000275267">
    <property type="component" value="Unassembled WGS sequence"/>
</dbReference>
<dbReference type="AlphaFoldDB" id="A0A3L6QTY0"/>
<evidence type="ECO:0000256" key="1">
    <source>
        <dbReference type="SAM" id="MobiDB-lite"/>
    </source>
</evidence>
<sequence>MQLEDVVDIDIGYDAPPPSFTAGMKLMKKRRARIEAANKQRIDAIRKAPAAPAASTNHSQPGVRNEDACPPHKLAKKKREGCFLVWTQLQLIAHEGHTLIAWNQQSTSGGNGLIKIKGVAGKLLGQIKFPATNRQSMK</sequence>
<accession>A0A3L6QTY0</accession>
<keyword evidence="3" id="KW-1185">Reference proteome</keyword>
<organism evidence="2 3">
    <name type="scientific">Panicum miliaceum</name>
    <name type="common">Proso millet</name>
    <name type="synonym">Broomcorn millet</name>
    <dbReference type="NCBI Taxonomy" id="4540"/>
    <lineage>
        <taxon>Eukaryota</taxon>
        <taxon>Viridiplantae</taxon>
        <taxon>Streptophyta</taxon>
        <taxon>Embryophyta</taxon>
        <taxon>Tracheophyta</taxon>
        <taxon>Spermatophyta</taxon>
        <taxon>Magnoliopsida</taxon>
        <taxon>Liliopsida</taxon>
        <taxon>Poales</taxon>
        <taxon>Poaceae</taxon>
        <taxon>PACMAD clade</taxon>
        <taxon>Panicoideae</taxon>
        <taxon>Panicodae</taxon>
        <taxon>Paniceae</taxon>
        <taxon>Panicinae</taxon>
        <taxon>Panicum</taxon>
        <taxon>Panicum sect. Panicum</taxon>
    </lineage>
</organism>
<evidence type="ECO:0000313" key="2">
    <source>
        <dbReference type="EMBL" id="RLM86561.1"/>
    </source>
</evidence>
<dbReference type="InterPro" id="IPR053340">
    <property type="entry name" value="PTF2"/>
</dbReference>
<name>A0A3L6QTY0_PANMI</name>
<dbReference type="STRING" id="4540.A0A3L6QTY0"/>